<gene>
    <name evidence="3 4" type="primary">cheD</name>
    <name evidence="4" type="ORF">E8K88_15510</name>
</gene>
<comment type="similarity">
    <text evidence="3">Belongs to the CheD family.</text>
</comment>
<dbReference type="OrthoDB" id="9807202at2"/>
<dbReference type="InterPro" id="IPR011324">
    <property type="entry name" value="Cytotoxic_necrot_fac-like_cat"/>
</dbReference>
<dbReference type="RefSeq" id="WP_136407588.1">
    <property type="nucleotide sequence ID" value="NZ_SSWX01000025.1"/>
</dbReference>
<dbReference type="CDD" id="cd16352">
    <property type="entry name" value="CheD"/>
    <property type="match status" value="1"/>
</dbReference>
<dbReference type="PANTHER" id="PTHR35147:SF2">
    <property type="entry name" value="CHEMORECEPTOR GLUTAMINE DEAMIDASE CHED-RELATED"/>
    <property type="match status" value="1"/>
</dbReference>
<comment type="catalytic activity">
    <reaction evidence="3">
        <text>L-glutaminyl-[protein] + H2O = L-glutamyl-[protein] + NH4(+)</text>
        <dbReference type="Rhea" id="RHEA:16441"/>
        <dbReference type="Rhea" id="RHEA-COMP:10207"/>
        <dbReference type="Rhea" id="RHEA-COMP:10208"/>
        <dbReference type="ChEBI" id="CHEBI:15377"/>
        <dbReference type="ChEBI" id="CHEBI:28938"/>
        <dbReference type="ChEBI" id="CHEBI:29973"/>
        <dbReference type="ChEBI" id="CHEBI:30011"/>
        <dbReference type="EC" id="3.5.1.44"/>
    </reaction>
</comment>
<accession>A0A4S5BG27</accession>
<comment type="function">
    <text evidence="3">Probably deamidates glutamine residues to glutamate on methyl-accepting chemotaxis receptors (MCPs), playing an important role in chemotaxis.</text>
</comment>
<dbReference type="NCBIfam" id="NF010013">
    <property type="entry name" value="PRK13487.1"/>
    <property type="match status" value="1"/>
</dbReference>
<dbReference type="Proteomes" id="UP000306236">
    <property type="component" value="Unassembled WGS sequence"/>
</dbReference>
<keyword evidence="2 3" id="KW-0378">Hydrolase</keyword>
<evidence type="ECO:0000256" key="2">
    <source>
        <dbReference type="ARBA" id="ARBA00022801"/>
    </source>
</evidence>
<dbReference type="GO" id="GO:0006935">
    <property type="term" value="P:chemotaxis"/>
    <property type="evidence" value="ECO:0007669"/>
    <property type="project" value="UniProtKB-UniRule"/>
</dbReference>
<evidence type="ECO:0000256" key="3">
    <source>
        <dbReference type="HAMAP-Rule" id="MF_01440"/>
    </source>
</evidence>
<reference evidence="4 5" key="1">
    <citation type="submission" date="2019-04" db="EMBL/GenBank/DDBJ databases">
        <title>Lampropedia sp YIM MLB12 draf genome.</title>
        <authorList>
            <person name="Wang Y.-X."/>
        </authorList>
    </citation>
    <scope>NUCLEOTIDE SEQUENCE [LARGE SCALE GENOMIC DNA]</scope>
    <source>
        <strain evidence="4 5">YIM MLB12</strain>
    </source>
</reference>
<keyword evidence="1 3" id="KW-0145">Chemotaxis</keyword>
<name>A0A4S5BG27_9BURK</name>
<evidence type="ECO:0000313" key="4">
    <source>
        <dbReference type="EMBL" id="THJ31294.1"/>
    </source>
</evidence>
<dbReference type="Pfam" id="PF03975">
    <property type="entry name" value="CheD"/>
    <property type="match status" value="1"/>
</dbReference>
<dbReference type="PANTHER" id="PTHR35147">
    <property type="entry name" value="CHEMORECEPTOR GLUTAMINE DEAMIDASE CHED-RELATED"/>
    <property type="match status" value="1"/>
</dbReference>
<evidence type="ECO:0000256" key="1">
    <source>
        <dbReference type="ARBA" id="ARBA00022500"/>
    </source>
</evidence>
<organism evidence="4 5">
    <name type="scientific">Lampropedia aestuarii</name>
    <dbReference type="NCBI Taxonomy" id="2562762"/>
    <lineage>
        <taxon>Bacteria</taxon>
        <taxon>Pseudomonadati</taxon>
        <taxon>Pseudomonadota</taxon>
        <taxon>Betaproteobacteria</taxon>
        <taxon>Burkholderiales</taxon>
        <taxon>Comamonadaceae</taxon>
        <taxon>Lampropedia</taxon>
    </lineage>
</organism>
<comment type="caution">
    <text evidence="4">The sequence shown here is derived from an EMBL/GenBank/DDBJ whole genome shotgun (WGS) entry which is preliminary data.</text>
</comment>
<keyword evidence="5" id="KW-1185">Reference proteome</keyword>
<dbReference type="InterPro" id="IPR005659">
    <property type="entry name" value="Chemorcpt_Glu_NH3ase_CheD"/>
</dbReference>
<evidence type="ECO:0000313" key="5">
    <source>
        <dbReference type="Proteomes" id="UP000306236"/>
    </source>
</evidence>
<protein>
    <recommendedName>
        <fullName evidence="3">Probable chemoreceptor glutamine deamidase CheD</fullName>
        <ecNumber evidence="3">3.5.1.44</ecNumber>
    </recommendedName>
</protein>
<dbReference type="EC" id="3.5.1.44" evidence="3"/>
<sequence length="216" mass="23476">MQNAEASKPHSDADLTYCQGATSRYFDREFQQAAIKIHPGGYAATASDYAITTVLGSCISACIWSPQLGIGGMNHFMLPDSDNTAPMSQGLYGIMAMELLINALMKLGVPRAQLQAKIFGGAQLLMPTGNSLAFGNVGERNTQFVENYLQEERIPIIAKDLLGRQPRRLVFFPKTGAALVKRLGAVSFTEQEMVQQSRSALRLAQRNAGGSVELFD</sequence>
<dbReference type="EMBL" id="SSWX01000025">
    <property type="protein sequence ID" value="THJ31294.1"/>
    <property type="molecule type" value="Genomic_DNA"/>
</dbReference>
<proteinExistence type="inferred from homology"/>
<dbReference type="GO" id="GO:0050568">
    <property type="term" value="F:protein-glutamine glutaminase activity"/>
    <property type="evidence" value="ECO:0007669"/>
    <property type="project" value="UniProtKB-UniRule"/>
</dbReference>
<dbReference type="InterPro" id="IPR038592">
    <property type="entry name" value="CheD-like_sf"/>
</dbReference>
<keyword evidence="4" id="KW-0675">Receptor</keyword>
<dbReference type="Gene3D" id="3.30.1330.200">
    <property type="match status" value="1"/>
</dbReference>
<dbReference type="HAMAP" id="MF_01440">
    <property type="entry name" value="CheD"/>
    <property type="match status" value="1"/>
</dbReference>
<dbReference type="AlphaFoldDB" id="A0A4S5BG27"/>
<dbReference type="SUPFAM" id="SSF64438">
    <property type="entry name" value="CNF1/YfiH-like putative cysteine hydrolases"/>
    <property type="match status" value="1"/>
</dbReference>